<evidence type="ECO:0000256" key="1">
    <source>
        <dbReference type="SAM" id="Phobius"/>
    </source>
</evidence>
<keyword evidence="1" id="KW-0472">Membrane</keyword>
<sequence>MGDKREFGEGILFTVTNYIYWLFVSNILFILSNSIFIFFFMTLKPSFSNLILFFLALIPSGPAIAALTYSMEKLVRTKELSPARDFIEGYRKNLKDTFTIWLPILVIYFILLVDLQYLRQTPTSTNQILAIVIFVLTVIWTMVVLNIVSINARFKFRVRDTFKLSIYYSFMKFKQTVGNLLILFIVAYLTSITTNFFIVFTSSIIAFVMLLNTKEILTDIEQNFLRPESPNLKEQNENLTMI</sequence>
<accession>A0ABT9Z5A4</accession>
<dbReference type="EMBL" id="JAUSTZ010000009">
    <property type="protein sequence ID" value="MDQ0227446.1"/>
    <property type="molecule type" value="Genomic_DNA"/>
</dbReference>
<feature type="transmembrane region" description="Helical" evidence="1">
    <location>
        <begin position="173"/>
        <end position="190"/>
    </location>
</feature>
<keyword evidence="1" id="KW-1133">Transmembrane helix</keyword>
<reference evidence="2 3" key="1">
    <citation type="submission" date="2023-07" db="EMBL/GenBank/DDBJ databases">
        <title>Genomic Encyclopedia of Type Strains, Phase IV (KMG-IV): sequencing the most valuable type-strain genomes for metagenomic binning, comparative biology and taxonomic classification.</title>
        <authorList>
            <person name="Goeker M."/>
        </authorList>
    </citation>
    <scope>NUCLEOTIDE SEQUENCE [LARGE SCALE GENOMIC DNA]</scope>
    <source>
        <strain evidence="2 3">DSM 17723</strain>
    </source>
</reference>
<dbReference type="InterPro" id="IPR006938">
    <property type="entry name" value="DUF624"/>
</dbReference>
<dbReference type="RefSeq" id="WP_145580979.1">
    <property type="nucleotide sequence ID" value="NZ_JAUSTZ010000009.1"/>
</dbReference>
<feature type="transmembrane region" description="Helical" evidence="1">
    <location>
        <begin position="98"/>
        <end position="117"/>
    </location>
</feature>
<dbReference type="Proteomes" id="UP001232245">
    <property type="component" value="Unassembled WGS sequence"/>
</dbReference>
<feature type="transmembrane region" description="Helical" evidence="1">
    <location>
        <begin position="20"/>
        <end position="41"/>
    </location>
</feature>
<name>A0ABT9Z5A4_9BACI</name>
<evidence type="ECO:0000313" key="2">
    <source>
        <dbReference type="EMBL" id="MDQ0227446.1"/>
    </source>
</evidence>
<organism evidence="2 3">
    <name type="scientific">Metabacillus niabensis</name>
    <dbReference type="NCBI Taxonomy" id="324854"/>
    <lineage>
        <taxon>Bacteria</taxon>
        <taxon>Bacillati</taxon>
        <taxon>Bacillota</taxon>
        <taxon>Bacilli</taxon>
        <taxon>Bacillales</taxon>
        <taxon>Bacillaceae</taxon>
        <taxon>Metabacillus</taxon>
    </lineage>
</organism>
<feature type="transmembrane region" description="Helical" evidence="1">
    <location>
        <begin position="129"/>
        <end position="152"/>
    </location>
</feature>
<keyword evidence="1" id="KW-0812">Transmembrane</keyword>
<comment type="caution">
    <text evidence="2">The sequence shown here is derived from an EMBL/GenBank/DDBJ whole genome shotgun (WGS) entry which is preliminary data.</text>
</comment>
<keyword evidence="3" id="KW-1185">Reference proteome</keyword>
<proteinExistence type="predicted"/>
<dbReference type="Pfam" id="PF04854">
    <property type="entry name" value="DUF624"/>
    <property type="match status" value="1"/>
</dbReference>
<feature type="transmembrane region" description="Helical" evidence="1">
    <location>
        <begin position="47"/>
        <end position="69"/>
    </location>
</feature>
<protein>
    <submittedName>
        <fullName evidence="2">Membrane protein YesL</fullName>
    </submittedName>
</protein>
<gene>
    <name evidence="2" type="ORF">J2S02_003791</name>
</gene>
<evidence type="ECO:0000313" key="3">
    <source>
        <dbReference type="Proteomes" id="UP001232245"/>
    </source>
</evidence>